<dbReference type="EMBL" id="JAQNDL010000005">
    <property type="protein sequence ID" value="MDC0723662.1"/>
    <property type="molecule type" value="Genomic_DNA"/>
</dbReference>
<organism evidence="1 2">
    <name type="scientific">Nannocystis bainbridge</name>
    <dbReference type="NCBI Taxonomy" id="2995303"/>
    <lineage>
        <taxon>Bacteria</taxon>
        <taxon>Pseudomonadati</taxon>
        <taxon>Myxococcota</taxon>
        <taxon>Polyangia</taxon>
        <taxon>Nannocystales</taxon>
        <taxon>Nannocystaceae</taxon>
        <taxon>Nannocystis</taxon>
    </lineage>
</organism>
<proteinExistence type="predicted"/>
<comment type="caution">
    <text evidence="1">The sequence shown here is derived from an EMBL/GenBank/DDBJ whole genome shotgun (WGS) entry which is preliminary data.</text>
</comment>
<accession>A0ABT5EFS5</accession>
<protein>
    <submittedName>
        <fullName evidence="1">Uncharacterized protein</fullName>
    </submittedName>
</protein>
<name>A0ABT5EFS5_9BACT</name>
<evidence type="ECO:0000313" key="2">
    <source>
        <dbReference type="Proteomes" id="UP001221686"/>
    </source>
</evidence>
<gene>
    <name evidence="1" type="ORF">POL25_42660</name>
</gene>
<dbReference type="RefSeq" id="WP_272092205.1">
    <property type="nucleotide sequence ID" value="NZ_JAQNDL010000005.1"/>
</dbReference>
<keyword evidence="2" id="KW-1185">Reference proteome</keyword>
<evidence type="ECO:0000313" key="1">
    <source>
        <dbReference type="EMBL" id="MDC0723662.1"/>
    </source>
</evidence>
<reference evidence="1 2" key="1">
    <citation type="submission" date="2022-11" db="EMBL/GenBank/DDBJ databases">
        <title>Minimal conservation of predation-associated metabolite biosynthetic gene clusters underscores biosynthetic potential of Myxococcota including descriptions for ten novel species: Archangium lansinium sp. nov., Myxococcus landrumus sp. nov., Nannocystis bai.</title>
        <authorList>
            <person name="Ahearne A."/>
            <person name="Stevens C."/>
            <person name="Dowd S."/>
        </authorList>
    </citation>
    <scope>NUCLEOTIDE SEQUENCE [LARGE SCALE GENOMIC DNA]</scope>
    <source>
        <strain evidence="1 2">BB15-2</strain>
    </source>
</reference>
<dbReference type="Proteomes" id="UP001221686">
    <property type="component" value="Unassembled WGS sequence"/>
</dbReference>
<sequence length="233" mass="25976">MLRGISELVEHGAPGPAHNALTLARDLGVHGIVDRDLTSQVRAEMPTLLFPALQRGLRATAYAVRAGVVYTIGKLSFDDQAQLLRDAFEQSLDRDPLLLPRIVFELHWLMPGPDWSYVHRLTAAPHRLIRWSALAAVEAYPCAPGDDAFAQKRQTYERLATDPFEPLAAESRHRLAALLRGTEEHGSHQLVEPGLTFEAVELRFTNTLPPAADYTLEQLDAFVDSLTPRQRDD</sequence>